<protein>
    <recommendedName>
        <fullName evidence="1">SET domain-containing protein</fullName>
    </recommendedName>
</protein>
<dbReference type="InterPro" id="IPR050869">
    <property type="entry name" value="H3K4_H4K5_MeTrfase"/>
</dbReference>
<reference evidence="2 3" key="1">
    <citation type="journal article" date="2009" name="Nature">
        <title>Evolution of pathogenicity and sexual reproduction in eight Candida genomes.</title>
        <authorList>
            <person name="Butler G."/>
            <person name="Rasmussen M.D."/>
            <person name="Lin M.F."/>
            <person name="Santos M.A."/>
            <person name="Sakthikumar S."/>
            <person name="Munro C.A."/>
            <person name="Rheinbay E."/>
            <person name="Grabherr M."/>
            <person name="Forche A."/>
            <person name="Reedy J.L."/>
            <person name="Agrafioti I."/>
            <person name="Arnaud M.B."/>
            <person name="Bates S."/>
            <person name="Brown A.J."/>
            <person name="Brunke S."/>
            <person name="Costanzo M.C."/>
            <person name="Fitzpatrick D.A."/>
            <person name="de Groot P.W."/>
            <person name="Harris D."/>
            <person name="Hoyer L.L."/>
            <person name="Hube B."/>
            <person name="Klis F.M."/>
            <person name="Kodira C."/>
            <person name="Lennard N."/>
            <person name="Logue M.E."/>
            <person name="Martin R."/>
            <person name="Neiman A.M."/>
            <person name="Nikolaou E."/>
            <person name="Quail M.A."/>
            <person name="Quinn J."/>
            <person name="Santos M.C."/>
            <person name="Schmitzberger F.F."/>
            <person name="Sherlock G."/>
            <person name="Shah P."/>
            <person name="Silverstein K.A."/>
            <person name="Skrzypek M.S."/>
            <person name="Soll D."/>
            <person name="Staggs R."/>
            <person name="Stansfield I."/>
            <person name="Stumpf M.P."/>
            <person name="Sudbery P.E."/>
            <person name="Srikantha T."/>
            <person name="Zeng Q."/>
            <person name="Berman J."/>
            <person name="Berriman M."/>
            <person name="Heitman J."/>
            <person name="Gow N.A."/>
            <person name="Lorenz M.C."/>
            <person name="Birren B.W."/>
            <person name="Kellis M."/>
            <person name="Cuomo C.A."/>
        </authorList>
    </citation>
    <scope>NUCLEOTIDE SEQUENCE [LARGE SCALE GENOMIC DNA]</scope>
    <source>
        <strain evidence="3">ATCC 11503 / BCRC 21390 / CBS 2605 / JCM 1781 / NBRC 1676 / NRRL YB-4239</strain>
    </source>
</reference>
<proteinExistence type="predicted"/>
<dbReference type="InParanoid" id="A5DW59"/>
<dbReference type="VEuPathDB" id="FungiDB:LELG_01595"/>
<accession>A5DW59</accession>
<dbReference type="InterPro" id="IPR046341">
    <property type="entry name" value="SET_dom_sf"/>
</dbReference>
<name>A5DW59_LODEL</name>
<dbReference type="PANTHER" id="PTHR12197">
    <property type="entry name" value="HISTONE-LYSINE N-METHYLTRANSFERASE SMYD"/>
    <property type="match status" value="1"/>
</dbReference>
<dbReference type="GO" id="GO:0005634">
    <property type="term" value="C:nucleus"/>
    <property type="evidence" value="ECO:0007669"/>
    <property type="project" value="TreeGrafter"/>
</dbReference>
<dbReference type="KEGG" id="lel:PVL30_001568"/>
<evidence type="ECO:0000313" key="2">
    <source>
        <dbReference type="EMBL" id="EDK43417.1"/>
    </source>
</evidence>
<organism evidence="2 3">
    <name type="scientific">Lodderomyces elongisporus (strain ATCC 11503 / CBS 2605 / JCM 1781 / NBRC 1676 / NRRL YB-4239)</name>
    <name type="common">Yeast</name>
    <name type="synonym">Saccharomyces elongisporus</name>
    <dbReference type="NCBI Taxonomy" id="379508"/>
    <lineage>
        <taxon>Eukaryota</taxon>
        <taxon>Fungi</taxon>
        <taxon>Dikarya</taxon>
        <taxon>Ascomycota</taxon>
        <taxon>Saccharomycotina</taxon>
        <taxon>Pichiomycetes</taxon>
        <taxon>Debaryomycetaceae</taxon>
        <taxon>Candida/Lodderomyces clade</taxon>
        <taxon>Lodderomyces</taxon>
    </lineage>
</organism>
<dbReference type="SMART" id="SM00317">
    <property type="entry name" value="SET"/>
    <property type="match status" value="1"/>
</dbReference>
<dbReference type="SUPFAM" id="SSF82199">
    <property type="entry name" value="SET domain"/>
    <property type="match status" value="2"/>
</dbReference>
<evidence type="ECO:0000259" key="1">
    <source>
        <dbReference type="PROSITE" id="PS50280"/>
    </source>
</evidence>
<dbReference type="EMBL" id="CH981525">
    <property type="protein sequence ID" value="EDK43417.1"/>
    <property type="molecule type" value="Genomic_DNA"/>
</dbReference>
<dbReference type="PANTHER" id="PTHR12197:SF294">
    <property type="entry name" value="POTENTIAL PROTEIN LYSINE METHYLTRANSFERASE SET6"/>
    <property type="match status" value="1"/>
</dbReference>
<dbReference type="Proteomes" id="UP000001996">
    <property type="component" value="Unassembled WGS sequence"/>
</dbReference>
<dbReference type="STRING" id="379508.A5DW59"/>
<gene>
    <name evidence="2" type="ORF">LELG_01595</name>
</gene>
<dbReference type="GeneID" id="5234530"/>
<dbReference type="eggNOG" id="KOG2084">
    <property type="taxonomic scope" value="Eukaryota"/>
</dbReference>
<dbReference type="Pfam" id="PF00856">
    <property type="entry name" value="SET"/>
    <property type="match status" value="1"/>
</dbReference>
<dbReference type="CDD" id="cd20071">
    <property type="entry name" value="SET_SMYD"/>
    <property type="match status" value="1"/>
</dbReference>
<dbReference type="OrthoDB" id="1028014at2759"/>
<dbReference type="PROSITE" id="PS50280">
    <property type="entry name" value="SET"/>
    <property type="match status" value="1"/>
</dbReference>
<keyword evidence="3" id="KW-1185">Reference proteome</keyword>
<dbReference type="AlphaFoldDB" id="A5DW59"/>
<sequence>MENHISPYFHIAATKYGGRGCFANNNIALNTQIHQCPAPIGFTISRPFKKEVCSWCYEYQHGSYAKVKIAQLFGKDTCSINFCSEVCKIKFQTIDDKKKVLVQNLLSAEKNYLVGLNKTGNNGNDEDMEVTKLNKEFEVDDYSREEWGIVQEWDAQISRMKESKRLNHLVRLDDGEFSEAKYIITVLFQMYKYSNSNNTTTVATTTTKYFESDFDTQLEMELNLFQTLQSTEMEKYHKYPSLVSSYIKIYKFVKITCTPELQPFITPPTVRSIIGRNLSNAFGLWSETQDSNEDKEFLGFAVYPSASFFNHSCEPNIKKIRVKNELKFVTLREIAPGEELCINYGNFQNENVKERKKQLSEWFFDCRCTKCEADSQNVIKD</sequence>
<dbReference type="FunCoup" id="A5DW59">
    <property type="interactions" value="66"/>
</dbReference>
<feature type="domain" description="SET" evidence="1">
    <location>
        <begin position="7"/>
        <end position="345"/>
    </location>
</feature>
<dbReference type="InterPro" id="IPR001214">
    <property type="entry name" value="SET_dom"/>
</dbReference>
<dbReference type="HOGENOM" id="CLU_038964_1_0_1"/>
<dbReference type="OMA" id="FRKEVCH"/>
<evidence type="ECO:0000313" key="3">
    <source>
        <dbReference type="Proteomes" id="UP000001996"/>
    </source>
</evidence>
<dbReference type="Gene3D" id="2.170.270.10">
    <property type="entry name" value="SET domain"/>
    <property type="match status" value="1"/>
</dbReference>